<reference evidence="2 3" key="1">
    <citation type="submission" date="2024-06" db="EMBL/GenBank/DDBJ databases">
        <title>A chromosome-level genome assembly of beet webworm, Loxostege sticticalis.</title>
        <authorList>
            <person name="Zhang Y."/>
        </authorList>
    </citation>
    <scope>NUCLEOTIDE SEQUENCE [LARGE SCALE GENOMIC DNA]</scope>
    <source>
        <strain evidence="2">AQ026</strain>
        <tissue evidence="2">Whole body</tissue>
    </source>
</reference>
<sequence>MNEEFPRQPDKEELKVLGPIDAISEGEVRLAISKMKNCKATGPDQIPAEVWKLLGDDGIAWLTGLFNNIIIEGKMPQSWRNSTLVPFYKNKGDVRICGNFRGIKLTSHTLKIWERVLNQRLLRLVSITANQFGFMPGKGTMDAIHAVRTVIEKARTNKQALWMVFIDLEKAFDRVPRPLIWQALRAHNIPEYFVKLIQDTYSDARTAVRSPAGLSESFDVKVGVHQGSALSPLLFNIVMNYLTATIQKPVPWNMLYADDVVLLSDSKQDIQENLEQWRRALESGGLRISRSKTEYMVCHFNQTRPLDTDVTLDNIKLPQVHKFKYLGSMIADDGTIEADVTNRITTAWIKWRSLTGVLCDTKIPVRTKGKVYKTAVRPAMLYGSEIWATKRTHTQKLHTTEMRMLRWSVGVTMKDKVRNEHIRGSLKIAPIADKMVEARLRWYGHVIRRPEDYVVKKCLSYATQKRQRGRPLATWLTTVQKDMKNMSLTVDDTENRTKWRRMIRKADPV</sequence>
<dbReference type="CDD" id="cd01650">
    <property type="entry name" value="RT_nLTR_like"/>
    <property type="match status" value="1"/>
</dbReference>
<comment type="caution">
    <text evidence="2">The sequence shown here is derived from an EMBL/GenBank/DDBJ whole genome shotgun (WGS) entry which is preliminary data.</text>
</comment>
<evidence type="ECO:0000313" key="2">
    <source>
        <dbReference type="EMBL" id="KAL0893449.1"/>
    </source>
</evidence>
<protein>
    <recommendedName>
        <fullName evidence="1">Reverse transcriptase domain-containing protein</fullName>
    </recommendedName>
</protein>
<evidence type="ECO:0000259" key="1">
    <source>
        <dbReference type="PROSITE" id="PS50878"/>
    </source>
</evidence>
<dbReference type="PANTHER" id="PTHR47027:SF28">
    <property type="entry name" value="ENDONUCLEASE-REVERSE TRANSCRIPTASE"/>
    <property type="match status" value="1"/>
</dbReference>
<dbReference type="Pfam" id="PF00078">
    <property type="entry name" value="RVT_1"/>
    <property type="match status" value="1"/>
</dbReference>
<evidence type="ECO:0000313" key="3">
    <source>
        <dbReference type="Proteomes" id="UP001549920"/>
    </source>
</evidence>
<dbReference type="InterPro" id="IPR043128">
    <property type="entry name" value="Rev_trsase/Diguanyl_cyclase"/>
</dbReference>
<accession>A0ABR3IB07</accession>
<dbReference type="PROSITE" id="PS50878">
    <property type="entry name" value="RT_POL"/>
    <property type="match status" value="1"/>
</dbReference>
<dbReference type="InterPro" id="IPR000477">
    <property type="entry name" value="RT_dom"/>
</dbReference>
<dbReference type="SUPFAM" id="SSF56672">
    <property type="entry name" value="DNA/RNA polymerases"/>
    <property type="match status" value="1"/>
</dbReference>
<dbReference type="Gene3D" id="3.30.70.270">
    <property type="match status" value="1"/>
</dbReference>
<keyword evidence="3" id="KW-1185">Reference proteome</keyword>
<dbReference type="Proteomes" id="UP001549920">
    <property type="component" value="Unassembled WGS sequence"/>
</dbReference>
<proteinExistence type="predicted"/>
<gene>
    <name evidence="2" type="ORF">ABMA27_015029</name>
</gene>
<feature type="domain" description="Reverse transcriptase" evidence="1">
    <location>
        <begin position="68"/>
        <end position="330"/>
    </location>
</feature>
<name>A0ABR3IB07_LOXSC</name>
<dbReference type="EMBL" id="JBEUOH010000006">
    <property type="protein sequence ID" value="KAL0893449.1"/>
    <property type="molecule type" value="Genomic_DNA"/>
</dbReference>
<dbReference type="InterPro" id="IPR043502">
    <property type="entry name" value="DNA/RNA_pol_sf"/>
</dbReference>
<organism evidence="2 3">
    <name type="scientific">Loxostege sticticalis</name>
    <name type="common">Beet webworm moth</name>
    <dbReference type="NCBI Taxonomy" id="481309"/>
    <lineage>
        <taxon>Eukaryota</taxon>
        <taxon>Metazoa</taxon>
        <taxon>Ecdysozoa</taxon>
        <taxon>Arthropoda</taxon>
        <taxon>Hexapoda</taxon>
        <taxon>Insecta</taxon>
        <taxon>Pterygota</taxon>
        <taxon>Neoptera</taxon>
        <taxon>Endopterygota</taxon>
        <taxon>Lepidoptera</taxon>
        <taxon>Glossata</taxon>
        <taxon>Ditrysia</taxon>
        <taxon>Pyraloidea</taxon>
        <taxon>Crambidae</taxon>
        <taxon>Pyraustinae</taxon>
        <taxon>Loxostege</taxon>
    </lineage>
</organism>
<dbReference type="PANTHER" id="PTHR47027">
    <property type="entry name" value="REVERSE TRANSCRIPTASE DOMAIN-CONTAINING PROTEIN"/>
    <property type="match status" value="1"/>
</dbReference>